<keyword evidence="1" id="KW-0472">Membrane</keyword>
<dbReference type="AlphaFoldDB" id="A0A6C0BXX6"/>
<keyword evidence="1" id="KW-1133">Transmembrane helix</keyword>
<name>A0A6C0BXX6_9ZZZZ</name>
<accession>A0A6C0BXX6</accession>
<evidence type="ECO:0000313" key="2">
    <source>
        <dbReference type="EMBL" id="QHS96940.1"/>
    </source>
</evidence>
<keyword evidence="1" id="KW-0812">Transmembrane</keyword>
<proteinExistence type="predicted"/>
<dbReference type="EMBL" id="MN739281">
    <property type="protein sequence ID" value="QHS96940.1"/>
    <property type="molecule type" value="Genomic_DNA"/>
</dbReference>
<feature type="transmembrane region" description="Helical" evidence="1">
    <location>
        <begin position="28"/>
        <end position="51"/>
    </location>
</feature>
<sequence length="256" mass="30277">MADVCGYPVMKNLNESYTIKTARNIFKFAIEFIILCIWWILVCVVLLSLFIKNLFYYLPIINDICLVTYLCIIKSVSALLDIIQNAYPMHSRRIVINDRCTGTPYLERHYLFLRDRQTFPFNVFLHKFITGDTDDIHDHPWGFFHIILSAGYWEYITINTDRETLDQGVKKVWRHPGYFNIVGPEYKHKIVLGSERPWTLFIPFKKINMWGFWVPMIWKKGVGSQEGSIKNDDNLNSNKWKKIDYKVYLEGKGKTK</sequence>
<organism evidence="2">
    <name type="scientific">viral metagenome</name>
    <dbReference type="NCBI Taxonomy" id="1070528"/>
    <lineage>
        <taxon>unclassified sequences</taxon>
        <taxon>metagenomes</taxon>
        <taxon>organismal metagenomes</taxon>
    </lineage>
</organism>
<evidence type="ECO:0000256" key="1">
    <source>
        <dbReference type="SAM" id="Phobius"/>
    </source>
</evidence>
<reference evidence="2" key="1">
    <citation type="journal article" date="2020" name="Nature">
        <title>Giant virus diversity and host interactions through global metagenomics.</title>
        <authorList>
            <person name="Schulz F."/>
            <person name="Roux S."/>
            <person name="Paez-Espino D."/>
            <person name="Jungbluth S."/>
            <person name="Walsh D.A."/>
            <person name="Denef V.J."/>
            <person name="McMahon K.D."/>
            <person name="Konstantinidis K.T."/>
            <person name="Eloe-Fadrosh E.A."/>
            <person name="Kyrpides N.C."/>
            <person name="Woyke T."/>
        </authorList>
    </citation>
    <scope>NUCLEOTIDE SEQUENCE</scope>
    <source>
        <strain evidence="2">GVMAG-M-3300020166-5</strain>
    </source>
</reference>
<protein>
    <submittedName>
        <fullName evidence="2">Uncharacterized protein</fullName>
    </submittedName>
</protein>